<proteinExistence type="predicted"/>
<evidence type="ECO:0000259" key="1">
    <source>
        <dbReference type="Pfam" id="PF00085"/>
    </source>
</evidence>
<evidence type="ECO:0000313" key="3">
    <source>
        <dbReference type="Proteomes" id="UP000316726"/>
    </source>
</evidence>
<protein>
    <recommendedName>
        <fullName evidence="1">Thioredoxin domain-containing protein</fullName>
    </recommendedName>
</protein>
<dbReference type="EMBL" id="CP031037">
    <property type="protein sequence ID" value="QDZ20933.1"/>
    <property type="molecule type" value="Genomic_DNA"/>
</dbReference>
<dbReference type="Proteomes" id="UP000316726">
    <property type="component" value="Chromosome 4"/>
</dbReference>
<dbReference type="Pfam" id="PF00085">
    <property type="entry name" value="Thioredoxin"/>
    <property type="match status" value="1"/>
</dbReference>
<dbReference type="OrthoDB" id="2018237at2759"/>
<dbReference type="SUPFAM" id="SSF52833">
    <property type="entry name" value="Thioredoxin-like"/>
    <property type="match status" value="1"/>
</dbReference>
<sequence length="148" mass="16706">MRAPFVFPFLGGRFGKGQGRERPAPSSRGASARQLAIALADDSRCTLLSFYSPNCKLCGRIGHQVEELVEEQESHWLNLVRLNVEDEIWTPEVSYYSISYVPCLLLLDRKNRARAKSGVPKSQKVVEESLHDMLVEGRKRFGRKRASG</sequence>
<keyword evidence="3" id="KW-1185">Reference proteome</keyword>
<accession>A0A5B8MKF3</accession>
<feature type="domain" description="Thioredoxin" evidence="1">
    <location>
        <begin position="38"/>
        <end position="125"/>
    </location>
</feature>
<name>A0A5B8MKF3_9CHLO</name>
<dbReference type="InterPro" id="IPR036249">
    <property type="entry name" value="Thioredoxin-like_sf"/>
</dbReference>
<gene>
    <name evidence="2" type="ORF">A3770_04p34510</name>
</gene>
<organism evidence="2 3">
    <name type="scientific">Chloropicon primus</name>
    <dbReference type="NCBI Taxonomy" id="1764295"/>
    <lineage>
        <taxon>Eukaryota</taxon>
        <taxon>Viridiplantae</taxon>
        <taxon>Chlorophyta</taxon>
        <taxon>Chloropicophyceae</taxon>
        <taxon>Chloropicales</taxon>
        <taxon>Chloropicaceae</taxon>
        <taxon>Chloropicon</taxon>
    </lineage>
</organism>
<dbReference type="AlphaFoldDB" id="A0A5B8MKF3"/>
<dbReference type="Gene3D" id="3.40.30.10">
    <property type="entry name" value="Glutaredoxin"/>
    <property type="match status" value="1"/>
</dbReference>
<reference evidence="2 3" key="1">
    <citation type="submission" date="2018-07" db="EMBL/GenBank/DDBJ databases">
        <title>The complete nuclear genome of the prasinophyte Chloropicon primus (CCMP1205).</title>
        <authorList>
            <person name="Pombert J.-F."/>
            <person name="Otis C."/>
            <person name="Turmel M."/>
            <person name="Lemieux C."/>
        </authorList>
    </citation>
    <scope>NUCLEOTIDE SEQUENCE [LARGE SCALE GENOMIC DNA]</scope>
    <source>
        <strain evidence="2 3">CCMP1205</strain>
    </source>
</reference>
<dbReference type="InterPro" id="IPR013766">
    <property type="entry name" value="Thioredoxin_domain"/>
</dbReference>
<evidence type="ECO:0000313" key="2">
    <source>
        <dbReference type="EMBL" id="QDZ20933.1"/>
    </source>
</evidence>